<dbReference type="GO" id="GO:0031122">
    <property type="term" value="P:cytoplasmic microtubule organization"/>
    <property type="evidence" value="ECO:0007669"/>
    <property type="project" value="InterPro"/>
</dbReference>
<dbReference type="InterPro" id="IPR023123">
    <property type="entry name" value="Tubulin_C"/>
</dbReference>
<dbReference type="GO" id="GO:0005874">
    <property type="term" value="C:microtubule"/>
    <property type="evidence" value="ECO:0007669"/>
    <property type="project" value="UniProtKB-KW"/>
</dbReference>
<comment type="caution">
    <text evidence="11">The sequence shown here is derived from an EMBL/GenBank/DDBJ whole genome shotgun (WGS) entry which is preliminary data.</text>
</comment>
<dbReference type="InterPro" id="IPR018316">
    <property type="entry name" value="Tubulin/FtsZ_2-layer-sand-dom"/>
</dbReference>
<name>A0A9N9IXP3_9GLOM</name>
<keyword evidence="12" id="KW-1185">Reference proteome</keyword>
<evidence type="ECO:0000256" key="2">
    <source>
        <dbReference type="ARBA" id="ARBA00009636"/>
    </source>
</evidence>
<gene>
    <name evidence="11" type="ORF">AMORRO_LOCUS15510</name>
</gene>
<feature type="non-terminal residue" evidence="11">
    <location>
        <position position="92"/>
    </location>
</feature>
<evidence type="ECO:0000256" key="3">
    <source>
        <dbReference type="ARBA" id="ARBA00018848"/>
    </source>
</evidence>
<evidence type="ECO:0000313" key="11">
    <source>
        <dbReference type="EMBL" id="CAG8754436.1"/>
    </source>
</evidence>
<evidence type="ECO:0000256" key="7">
    <source>
        <dbReference type="ARBA" id="ARBA00023134"/>
    </source>
</evidence>
<keyword evidence="4" id="KW-0963">Cytoplasm</keyword>
<evidence type="ECO:0000256" key="5">
    <source>
        <dbReference type="ARBA" id="ARBA00022701"/>
    </source>
</evidence>
<dbReference type="GO" id="GO:0005816">
    <property type="term" value="C:spindle pole body"/>
    <property type="evidence" value="ECO:0007669"/>
    <property type="project" value="UniProtKB-SubCell"/>
</dbReference>
<evidence type="ECO:0000259" key="10">
    <source>
        <dbReference type="Pfam" id="PF03953"/>
    </source>
</evidence>
<dbReference type="Pfam" id="PF03953">
    <property type="entry name" value="Tubulin_C"/>
    <property type="match status" value="1"/>
</dbReference>
<evidence type="ECO:0000256" key="4">
    <source>
        <dbReference type="ARBA" id="ARBA00022490"/>
    </source>
</evidence>
<comment type="subcellular location">
    <subcellularLocation>
        <location evidence="1">Cytoplasm</location>
        <location evidence="1">Cytoskeleton</location>
        <location evidence="1">Microtubule organizing center</location>
        <location evidence="1">Spindle pole body</location>
    </subcellularLocation>
</comment>
<dbReference type="OrthoDB" id="10249382at2759"/>
<dbReference type="AlphaFoldDB" id="A0A9N9IXP3"/>
<keyword evidence="5" id="KW-0493">Microtubule</keyword>
<dbReference type="GO" id="GO:0007020">
    <property type="term" value="P:microtubule nucleation"/>
    <property type="evidence" value="ECO:0007669"/>
    <property type="project" value="InterPro"/>
</dbReference>
<accession>A0A9N9IXP3</accession>
<keyword evidence="8" id="KW-0206">Cytoskeleton</keyword>
<dbReference type="EMBL" id="CAJVPV010037140">
    <property type="protein sequence ID" value="CAG8754436.1"/>
    <property type="molecule type" value="Genomic_DNA"/>
</dbReference>
<evidence type="ECO:0000313" key="12">
    <source>
        <dbReference type="Proteomes" id="UP000789342"/>
    </source>
</evidence>
<dbReference type="InterPro" id="IPR037103">
    <property type="entry name" value="Tubulin/FtsZ-like_C"/>
</dbReference>
<proteinExistence type="inferred from homology"/>
<dbReference type="Gene3D" id="3.30.1330.20">
    <property type="entry name" value="Tubulin/FtsZ, C-terminal domain"/>
    <property type="match status" value="1"/>
</dbReference>
<evidence type="ECO:0000256" key="6">
    <source>
        <dbReference type="ARBA" id="ARBA00022741"/>
    </source>
</evidence>
<organism evidence="11 12">
    <name type="scientific">Acaulospora morrowiae</name>
    <dbReference type="NCBI Taxonomy" id="94023"/>
    <lineage>
        <taxon>Eukaryota</taxon>
        <taxon>Fungi</taxon>
        <taxon>Fungi incertae sedis</taxon>
        <taxon>Mucoromycota</taxon>
        <taxon>Glomeromycotina</taxon>
        <taxon>Glomeromycetes</taxon>
        <taxon>Diversisporales</taxon>
        <taxon>Acaulosporaceae</taxon>
        <taxon>Acaulospora</taxon>
    </lineage>
</organism>
<comment type="similarity">
    <text evidence="2">Belongs to the tubulin family.</text>
</comment>
<evidence type="ECO:0000256" key="1">
    <source>
        <dbReference type="ARBA" id="ARBA00004317"/>
    </source>
</evidence>
<feature type="non-terminal residue" evidence="11">
    <location>
        <position position="1"/>
    </location>
</feature>
<dbReference type="Proteomes" id="UP000789342">
    <property type="component" value="Unassembled WGS sequence"/>
</dbReference>
<dbReference type="Gene3D" id="1.10.287.600">
    <property type="entry name" value="Helix hairpin bin"/>
    <property type="match status" value="1"/>
</dbReference>
<sequence length="92" mass="10776">SIQVAITKKSPYIQTSHRVSGLMLANHTSISSLLKRTCDQYDRFRKRGAFLDSYRKEDMFSDNLDEFDVAREIVQDLIKEYEACESPDYINY</sequence>
<keyword evidence="7" id="KW-0342">GTP-binding</keyword>
<dbReference type="InterPro" id="IPR002454">
    <property type="entry name" value="Gamma_tubulin"/>
</dbReference>
<reference evidence="11" key="1">
    <citation type="submission" date="2021-06" db="EMBL/GenBank/DDBJ databases">
        <authorList>
            <person name="Kallberg Y."/>
            <person name="Tangrot J."/>
            <person name="Rosling A."/>
        </authorList>
    </citation>
    <scope>NUCLEOTIDE SEQUENCE</scope>
    <source>
        <strain evidence="11">CL551</strain>
    </source>
</reference>
<feature type="domain" description="Tubulin/FtsZ 2-layer sandwich" evidence="10">
    <location>
        <begin position="1"/>
        <end position="38"/>
    </location>
</feature>
<evidence type="ECO:0000256" key="9">
    <source>
        <dbReference type="ARBA" id="ARBA00033229"/>
    </source>
</evidence>
<dbReference type="InterPro" id="IPR008280">
    <property type="entry name" value="Tub_FtsZ_C"/>
</dbReference>
<dbReference type="GO" id="GO:0005525">
    <property type="term" value="F:GTP binding"/>
    <property type="evidence" value="ECO:0007669"/>
    <property type="project" value="UniProtKB-KW"/>
</dbReference>
<protein>
    <recommendedName>
        <fullName evidence="3">Tubulin gamma chain</fullName>
    </recommendedName>
    <alternativeName>
        <fullName evidence="9">Gamma-tubulin</fullName>
    </alternativeName>
</protein>
<dbReference type="SUPFAM" id="SSF55307">
    <property type="entry name" value="Tubulin C-terminal domain-like"/>
    <property type="match status" value="1"/>
</dbReference>
<dbReference type="GO" id="GO:0000930">
    <property type="term" value="C:gamma-tubulin complex"/>
    <property type="evidence" value="ECO:0007669"/>
    <property type="project" value="InterPro"/>
</dbReference>
<dbReference type="FunFam" id="1.10.287.600:FF:000004">
    <property type="entry name" value="Tubulin gamma chain"/>
    <property type="match status" value="1"/>
</dbReference>
<evidence type="ECO:0000256" key="8">
    <source>
        <dbReference type="ARBA" id="ARBA00023212"/>
    </source>
</evidence>
<dbReference type="PRINTS" id="PR01164">
    <property type="entry name" value="GAMMATUBULIN"/>
</dbReference>
<keyword evidence="6" id="KW-0547">Nucleotide-binding</keyword>